<feature type="region of interest" description="Disordered" evidence="2">
    <location>
        <begin position="615"/>
        <end position="642"/>
    </location>
</feature>
<feature type="region of interest" description="Disordered" evidence="2">
    <location>
        <begin position="954"/>
        <end position="994"/>
    </location>
</feature>
<dbReference type="PROSITE" id="PS50835">
    <property type="entry name" value="IG_LIKE"/>
    <property type="match status" value="2"/>
</dbReference>
<name>A0ABR3NAV3_9TELE</name>
<feature type="compositionally biased region" description="Basic and acidic residues" evidence="2">
    <location>
        <begin position="957"/>
        <end position="994"/>
    </location>
</feature>
<dbReference type="InterPro" id="IPR003599">
    <property type="entry name" value="Ig_sub"/>
</dbReference>
<dbReference type="InterPro" id="IPR013106">
    <property type="entry name" value="Ig_V-set"/>
</dbReference>
<feature type="region of interest" description="Disordered" evidence="2">
    <location>
        <begin position="781"/>
        <end position="811"/>
    </location>
</feature>
<evidence type="ECO:0000313" key="5">
    <source>
        <dbReference type="Proteomes" id="UP001558613"/>
    </source>
</evidence>
<feature type="region of interest" description="Disordered" evidence="2">
    <location>
        <begin position="1022"/>
        <end position="1047"/>
    </location>
</feature>
<comment type="caution">
    <text evidence="4">The sequence shown here is derived from an EMBL/GenBank/DDBJ whole genome shotgun (WGS) entry which is preliminary data.</text>
</comment>
<evidence type="ECO:0000313" key="4">
    <source>
        <dbReference type="EMBL" id="KAL1273982.1"/>
    </source>
</evidence>
<feature type="coiled-coil region" evidence="1">
    <location>
        <begin position="189"/>
        <end position="386"/>
    </location>
</feature>
<gene>
    <name evidence="4" type="ORF">QQF64_026796</name>
</gene>
<keyword evidence="1" id="KW-0175">Coiled coil</keyword>
<dbReference type="Pfam" id="PF07686">
    <property type="entry name" value="V-set"/>
    <property type="match status" value="2"/>
</dbReference>
<organism evidence="4 5">
    <name type="scientific">Cirrhinus molitorella</name>
    <name type="common">mud carp</name>
    <dbReference type="NCBI Taxonomy" id="172907"/>
    <lineage>
        <taxon>Eukaryota</taxon>
        <taxon>Metazoa</taxon>
        <taxon>Chordata</taxon>
        <taxon>Craniata</taxon>
        <taxon>Vertebrata</taxon>
        <taxon>Euteleostomi</taxon>
        <taxon>Actinopterygii</taxon>
        <taxon>Neopterygii</taxon>
        <taxon>Teleostei</taxon>
        <taxon>Ostariophysi</taxon>
        <taxon>Cypriniformes</taxon>
        <taxon>Cyprinidae</taxon>
        <taxon>Labeoninae</taxon>
        <taxon>Labeonini</taxon>
        <taxon>Cirrhinus</taxon>
    </lineage>
</organism>
<protein>
    <recommendedName>
        <fullName evidence="3">Ig-like domain-containing protein</fullName>
    </recommendedName>
</protein>
<reference evidence="4 5" key="1">
    <citation type="submission" date="2023-09" db="EMBL/GenBank/DDBJ databases">
        <authorList>
            <person name="Wang M."/>
        </authorList>
    </citation>
    <scope>NUCLEOTIDE SEQUENCE [LARGE SCALE GENOMIC DNA]</scope>
    <source>
        <strain evidence="4">GT-2023</strain>
        <tissue evidence="4">Liver</tissue>
    </source>
</reference>
<accession>A0ABR3NAV3</accession>
<feature type="domain" description="Ig-like" evidence="3">
    <location>
        <begin position="14"/>
        <end position="113"/>
    </location>
</feature>
<evidence type="ECO:0000259" key="3">
    <source>
        <dbReference type="PROSITE" id="PS50835"/>
    </source>
</evidence>
<dbReference type="PANTHER" id="PTHR34488:SF1">
    <property type="entry name" value="SI:CH211-245H14.1-RELATED"/>
    <property type="match status" value="1"/>
</dbReference>
<dbReference type="InterPro" id="IPR007110">
    <property type="entry name" value="Ig-like_dom"/>
</dbReference>
<dbReference type="PANTHER" id="PTHR34488">
    <property type="entry name" value="SI:CH211-245H14.1-RELATED"/>
    <property type="match status" value="1"/>
</dbReference>
<dbReference type="InterPro" id="IPR003598">
    <property type="entry name" value="Ig_sub2"/>
</dbReference>
<dbReference type="SMART" id="SM00406">
    <property type="entry name" value="IGv"/>
    <property type="match status" value="2"/>
</dbReference>
<dbReference type="EMBL" id="JAYMGO010000005">
    <property type="protein sequence ID" value="KAL1273982.1"/>
    <property type="molecule type" value="Genomic_DNA"/>
</dbReference>
<dbReference type="InterPro" id="IPR036179">
    <property type="entry name" value="Ig-like_dom_sf"/>
</dbReference>
<evidence type="ECO:0000256" key="1">
    <source>
        <dbReference type="SAM" id="Coils"/>
    </source>
</evidence>
<dbReference type="SMART" id="SM00408">
    <property type="entry name" value="IGc2"/>
    <property type="match status" value="2"/>
</dbReference>
<feature type="compositionally biased region" description="Basic and acidic residues" evidence="2">
    <location>
        <begin position="784"/>
        <end position="811"/>
    </location>
</feature>
<dbReference type="Proteomes" id="UP001558613">
    <property type="component" value="Unassembled WGS sequence"/>
</dbReference>
<sequence length="1200" mass="137135">MANTSNNKFHLIVPDEAQSAEVKLGSDVTLACHLSPEISAADMEIRWFKETDCVCLYKNRQVTDGRSYRGRTGLSIEELDRGNVSLKLREFRESDIGVYLCQVISEDTTEEITVEVGARKDSGVQPVSQPSKTEDEQVHLKLHESDRTWRETQRIKMEESALMTELEVNYVKVLHQTIFKVFKNQGKKLEQTEIQLKESKMDLKRVLQQLQTITEKSGLLQNEKHLDMNDSQIQQTEKQLLQITKYIEEKQSQLHEKDTQLENISKQMSEKEKLLESTIKEMETSKQQLETLRQEQMRNKEMLEKSISEFSEKSKCLEETKSLLEERDRKIKDLENEKERLNEELQDKDKRLKDINAKLMQTVREVEKKQNQLQGKHTQLERYLKKKGEKMAAPCKNEFHLVISDESQNAVVKLGSDVTVPCHLSPAVNAVDMEIRWFKGTECVCLYMEKNMIPGMDYKGRVGLNKEIEKGNVSLEIKNFIESDGGDYLCQVTSGDRTEKMTVRLGQSLKTHEGTETIEKTGQEQTDEKKIEKSVLMAVFTELQDAKQKSREKDAEIEKLKAKLLQAGIEPEKEKTQLENIHKPAKDLETSQIKLKNPETETTPQLNIDPVQVQAQEMSQKTKNDEGESESMQRKRQRKTKEAKVFTFYPGNKNALHEVHKKFIGTLQYQIPNLWEVETPDESDFTLILCPIVSRAGTDIDAALKQFDGNPGSKLAVLVVLHPTIDPEKMVLDSSKFVNRTDILTVDYLFNEDTGLMKCLRNSDADDKVKNWLKQVISKNTETAQKHQSQDEPQKSKNGESESESVQRKTSETKEAKVFTFYPGNKNALHEVHKKCIGTLQYQIPNLREVETPDESDFTLILCPIVSRAGTDIDAALKQFDGNPGSKLAVLVVLHPTIDPEKMVLDSSKFVNRTDILTVDYLFNEDTGLMKCLRNSDADDKVKNWLKQVISKNTETAQKHQSQDEPQKSKNGESESESVQRKTSETKVKDASKDADADDKVNWLNWVKQMFSKGIYTKTESALSQGKPHKSKKEESESESVQKKKLKMEEVKPKTKEVNVFVILAGKTNKCDQKLIAILEKRSKNLREVCTVDKSDIIFVFCPIVSQARADIDAALNKLKCCTDSEHIQKPTVLVVLYHTFDPEKVVLDSSKYVNRTDILTVDYLFYEDTGLLECQKNLDSTDKVVNWLTEQGKKTGASC</sequence>
<dbReference type="SMART" id="SM00409">
    <property type="entry name" value="IG"/>
    <property type="match status" value="2"/>
</dbReference>
<evidence type="ECO:0000256" key="2">
    <source>
        <dbReference type="SAM" id="MobiDB-lite"/>
    </source>
</evidence>
<dbReference type="InterPro" id="IPR013783">
    <property type="entry name" value="Ig-like_fold"/>
</dbReference>
<proteinExistence type="predicted"/>
<keyword evidence="5" id="KW-1185">Reference proteome</keyword>
<dbReference type="SUPFAM" id="SSF48726">
    <property type="entry name" value="Immunoglobulin"/>
    <property type="match status" value="2"/>
</dbReference>
<dbReference type="Gene3D" id="2.60.40.10">
    <property type="entry name" value="Immunoglobulins"/>
    <property type="match status" value="2"/>
</dbReference>
<feature type="domain" description="Ig-like" evidence="3">
    <location>
        <begin position="394"/>
        <end position="502"/>
    </location>
</feature>